<organism evidence="1 2">
    <name type="scientific">Paenactinomyces guangxiensis</name>
    <dbReference type="NCBI Taxonomy" id="1490290"/>
    <lineage>
        <taxon>Bacteria</taxon>
        <taxon>Bacillati</taxon>
        <taxon>Bacillota</taxon>
        <taxon>Bacilli</taxon>
        <taxon>Bacillales</taxon>
        <taxon>Thermoactinomycetaceae</taxon>
        <taxon>Paenactinomyces</taxon>
    </lineage>
</organism>
<comment type="caution">
    <text evidence="1">The sequence shown here is derived from an EMBL/GenBank/DDBJ whole genome shotgun (WGS) entry which is preliminary data.</text>
</comment>
<dbReference type="SUPFAM" id="SSF50129">
    <property type="entry name" value="GroES-like"/>
    <property type="match status" value="1"/>
</dbReference>
<keyword evidence="2" id="KW-1185">Reference proteome</keyword>
<dbReference type="EMBL" id="JACEIQ010000001">
    <property type="protein sequence ID" value="MBA4492767.1"/>
    <property type="molecule type" value="Genomic_DNA"/>
</dbReference>
<dbReference type="RefSeq" id="WP_181750005.1">
    <property type="nucleotide sequence ID" value="NZ_JACEIQ010000001.1"/>
</dbReference>
<evidence type="ECO:0000313" key="2">
    <source>
        <dbReference type="Proteomes" id="UP000535491"/>
    </source>
</evidence>
<dbReference type="AlphaFoldDB" id="A0A7W2A755"/>
<reference evidence="1 2" key="1">
    <citation type="submission" date="2020-07" db="EMBL/GenBank/DDBJ databases">
        <authorList>
            <person name="Feng H."/>
        </authorList>
    </citation>
    <scope>NUCLEOTIDE SEQUENCE [LARGE SCALE GENOMIC DNA]</scope>
    <source>
        <strain evidence="2">s-10</strain>
    </source>
</reference>
<gene>
    <name evidence="1" type="ORF">H1191_00375</name>
</gene>
<dbReference type="InterPro" id="IPR011032">
    <property type="entry name" value="GroES-like_sf"/>
</dbReference>
<accession>A0A7W2A755</accession>
<protein>
    <submittedName>
        <fullName evidence="1">Uncharacterized protein</fullName>
    </submittedName>
</protein>
<evidence type="ECO:0000313" key="1">
    <source>
        <dbReference type="EMBL" id="MBA4492767.1"/>
    </source>
</evidence>
<sequence length="251" mass="28645">MENPLFSFKKHPGKMTEEKVAEWLQTGGLLPPGVPFDPRFMPLPEWQFAYQVTLIQNGNQSRQMEAVQSIVPVQKPESYELLLYMLASEVNTREQAGLNRENSGTFFVTGHLGLGLVVAVGEKVKRVGRVNIGEMVTVNLLRKSILPDIAGGKTDDYHSWQRRMQQGTHQQFTLSHISQVTSQNHLWEGYWNQRELSIKIVPFANLEKQTEDLDETDICVIRHALPRLDLLDSKQLFQVWTEGGFKQTLSL</sequence>
<name>A0A7W2A755_9BACL</name>
<dbReference type="Proteomes" id="UP000535491">
    <property type="component" value="Unassembled WGS sequence"/>
</dbReference>
<proteinExistence type="predicted"/>
<dbReference type="Gene3D" id="3.90.180.10">
    <property type="entry name" value="Medium-chain alcohol dehydrogenases, catalytic domain"/>
    <property type="match status" value="1"/>
</dbReference>